<organism evidence="2 3">
    <name type="scientific">Mytilus edulis</name>
    <name type="common">Blue mussel</name>
    <dbReference type="NCBI Taxonomy" id="6550"/>
    <lineage>
        <taxon>Eukaryota</taxon>
        <taxon>Metazoa</taxon>
        <taxon>Spiralia</taxon>
        <taxon>Lophotrochozoa</taxon>
        <taxon>Mollusca</taxon>
        <taxon>Bivalvia</taxon>
        <taxon>Autobranchia</taxon>
        <taxon>Pteriomorphia</taxon>
        <taxon>Mytilida</taxon>
        <taxon>Mytiloidea</taxon>
        <taxon>Mytilidae</taxon>
        <taxon>Mytilinae</taxon>
        <taxon>Mytilus</taxon>
    </lineage>
</organism>
<dbReference type="EMBL" id="CAJPWZ010002737">
    <property type="protein sequence ID" value="CAG2244449.1"/>
    <property type="molecule type" value="Genomic_DNA"/>
</dbReference>
<accession>A0A8S3UTJ8</accession>
<keyword evidence="3" id="KW-1185">Reference proteome</keyword>
<sequence length="247" mass="27893">MTLELFIALLLIAGIISGKTPCKTWELHRNNISLICRIKNKVEPVTFIHSKWNLKDKCTLNNTRKCEIFQINEDTISYTYENEVVLVINDYERKCVINDEWTCSEGNSTLKSVVSTSKGILSDTILKLSLLNSPTLQRVTLICYSSRTPHGYHVEFLKNGKSVDSITFNMVSRKCTHIGGECLPDKCSCSPFGNNFTRIFPYIAGNNTTTFSCSMKFVDNDTSSKLLKIATVLFDNQGMNFNHTKCS</sequence>
<dbReference type="Proteomes" id="UP000683360">
    <property type="component" value="Unassembled WGS sequence"/>
</dbReference>
<keyword evidence="1" id="KW-0732">Signal</keyword>
<dbReference type="OrthoDB" id="10568294at2759"/>
<protein>
    <submittedName>
        <fullName evidence="2">Uncharacterized protein</fullName>
    </submittedName>
</protein>
<feature type="signal peptide" evidence="1">
    <location>
        <begin position="1"/>
        <end position="18"/>
    </location>
</feature>
<dbReference type="AlphaFoldDB" id="A0A8S3UTJ8"/>
<name>A0A8S3UTJ8_MYTED</name>
<feature type="chain" id="PRO_5035867032" evidence="1">
    <location>
        <begin position="19"/>
        <end position="247"/>
    </location>
</feature>
<evidence type="ECO:0000313" key="3">
    <source>
        <dbReference type="Proteomes" id="UP000683360"/>
    </source>
</evidence>
<proteinExistence type="predicted"/>
<evidence type="ECO:0000256" key="1">
    <source>
        <dbReference type="SAM" id="SignalP"/>
    </source>
</evidence>
<comment type="caution">
    <text evidence="2">The sequence shown here is derived from an EMBL/GenBank/DDBJ whole genome shotgun (WGS) entry which is preliminary data.</text>
</comment>
<evidence type="ECO:0000313" key="2">
    <source>
        <dbReference type="EMBL" id="CAG2244449.1"/>
    </source>
</evidence>
<gene>
    <name evidence="2" type="ORF">MEDL_56517</name>
</gene>
<reference evidence="2" key="1">
    <citation type="submission" date="2021-03" db="EMBL/GenBank/DDBJ databases">
        <authorList>
            <person name="Bekaert M."/>
        </authorList>
    </citation>
    <scope>NUCLEOTIDE SEQUENCE</scope>
</reference>